<sequence>MQKSFSIHGPGGEKKTVTHSQLPLTSAYAFTDYRSQGQTISHSIIYIGTPPSAKLTLFNAYVALS</sequence>
<evidence type="ECO:0000313" key="1">
    <source>
        <dbReference type="EMBL" id="KAG1800778.1"/>
    </source>
</evidence>
<organism evidence="1 2">
    <name type="scientific">Suillus plorans</name>
    <dbReference type="NCBI Taxonomy" id="116603"/>
    <lineage>
        <taxon>Eukaryota</taxon>
        <taxon>Fungi</taxon>
        <taxon>Dikarya</taxon>
        <taxon>Basidiomycota</taxon>
        <taxon>Agaricomycotina</taxon>
        <taxon>Agaricomycetes</taxon>
        <taxon>Agaricomycetidae</taxon>
        <taxon>Boletales</taxon>
        <taxon>Suillineae</taxon>
        <taxon>Suillaceae</taxon>
        <taxon>Suillus</taxon>
    </lineage>
</organism>
<dbReference type="EMBL" id="JABBWE010000008">
    <property type="protein sequence ID" value="KAG1800778.1"/>
    <property type="molecule type" value="Genomic_DNA"/>
</dbReference>
<evidence type="ECO:0000313" key="2">
    <source>
        <dbReference type="Proteomes" id="UP000719766"/>
    </source>
</evidence>
<dbReference type="GeneID" id="64591061"/>
<proteinExistence type="predicted"/>
<dbReference type="AlphaFoldDB" id="A0A9P7DQP2"/>
<protein>
    <submittedName>
        <fullName evidence="1">Uncharacterized protein</fullName>
    </submittedName>
</protein>
<reference evidence="1" key="1">
    <citation type="journal article" date="2020" name="New Phytol.">
        <title>Comparative genomics reveals dynamic genome evolution in host specialist ectomycorrhizal fungi.</title>
        <authorList>
            <person name="Lofgren L.A."/>
            <person name="Nguyen N.H."/>
            <person name="Vilgalys R."/>
            <person name="Ruytinx J."/>
            <person name="Liao H.L."/>
            <person name="Branco S."/>
            <person name="Kuo A."/>
            <person name="LaButti K."/>
            <person name="Lipzen A."/>
            <person name="Andreopoulos W."/>
            <person name="Pangilinan J."/>
            <person name="Riley R."/>
            <person name="Hundley H."/>
            <person name="Na H."/>
            <person name="Barry K."/>
            <person name="Grigoriev I.V."/>
            <person name="Stajich J.E."/>
            <person name="Kennedy P.G."/>
        </authorList>
    </citation>
    <scope>NUCLEOTIDE SEQUENCE</scope>
    <source>
        <strain evidence="1">S12</strain>
    </source>
</reference>
<accession>A0A9P7DQP2</accession>
<keyword evidence="2" id="KW-1185">Reference proteome</keyword>
<comment type="caution">
    <text evidence="1">The sequence shown here is derived from an EMBL/GenBank/DDBJ whole genome shotgun (WGS) entry which is preliminary data.</text>
</comment>
<dbReference type="Proteomes" id="UP000719766">
    <property type="component" value="Unassembled WGS sequence"/>
</dbReference>
<name>A0A9P7DQP2_9AGAM</name>
<gene>
    <name evidence="1" type="ORF">HD556DRAFT_1229680</name>
</gene>
<dbReference type="OrthoDB" id="2986975at2759"/>
<dbReference type="RefSeq" id="XP_041164520.1">
    <property type="nucleotide sequence ID" value="XM_041297297.1"/>
</dbReference>